<dbReference type="GO" id="GO:0004930">
    <property type="term" value="F:G protein-coupled receptor activity"/>
    <property type="evidence" value="ECO:0007669"/>
    <property type="project" value="UniProtKB-KW"/>
</dbReference>
<dbReference type="PANTHER" id="PTHR45695">
    <property type="entry name" value="LEUCOKININ RECEPTOR-RELATED"/>
    <property type="match status" value="1"/>
</dbReference>
<dbReference type="SMART" id="SM01381">
    <property type="entry name" value="7TM_GPCR_Srsx"/>
    <property type="match status" value="1"/>
</dbReference>
<dbReference type="PANTHER" id="PTHR45695:SF15">
    <property type="entry name" value="OPSIN RH2"/>
    <property type="match status" value="1"/>
</dbReference>
<feature type="transmembrane region" description="Helical" evidence="9">
    <location>
        <begin position="97"/>
        <end position="119"/>
    </location>
</feature>
<keyword evidence="7 8" id="KW-0807">Transducer</keyword>
<dbReference type="Gene3D" id="1.20.1070.10">
    <property type="entry name" value="Rhodopsin 7-helix transmembrane proteins"/>
    <property type="match status" value="1"/>
</dbReference>
<feature type="transmembrane region" description="Helical" evidence="9">
    <location>
        <begin position="55"/>
        <end position="77"/>
    </location>
</feature>
<dbReference type="RefSeq" id="XP_038055101.1">
    <property type="nucleotide sequence ID" value="XM_038199173.1"/>
</dbReference>
<dbReference type="SUPFAM" id="SSF81321">
    <property type="entry name" value="Family A G protein-coupled receptor-like"/>
    <property type="match status" value="1"/>
</dbReference>
<evidence type="ECO:0000256" key="3">
    <source>
        <dbReference type="ARBA" id="ARBA00022989"/>
    </source>
</evidence>
<dbReference type="Proteomes" id="UP000887568">
    <property type="component" value="Unplaced"/>
</dbReference>
<dbReference type="PROSITE" id="PS50262">
    <property type="entry name" value="G_PROTEIN_RECEP_F1_2"/>
    <property type="match status" value="1"/>
</dbReference>
<evidence type="ECO:0000259" key="10">
    <source>
        <dbReference type="PROSITE" id="PS50262"/>
    </source>
</evidence>
<dbReference type="OMA" id="CCTAKNL"/>
<evidence type="ECO:0000256" key="8">
    <source>
        <dbReference type="RuleBase" id="RU000688"/>
    </source>
</evidence>
<proteinExistence type="inferred from homology"/>
<feature type="transmembrane region" description="Helical" evidence="9">
    <location>
        <begin position="238"/>
        <end position="265"/>
    </location>
</feature>
<organism evidence="11 12">
    <name type="scientific">Patiria miniata</name>
    <name type="common">Bat star</name>
    <name type="synonym">Asterina miniata</name>
    <dbReference type="NCBI Taxonomy" id="46514"/>
    <lineage>
        <taxon>Eukaryota</taxon>
        <taxon>Metazoa</taxon>
        <taxon>Echinodermata</taxon>
        <taxon>Eleutherozoa</taxon>
        <taxon>Asterozoa</taxon>
        <taxon>Asteroidea</taxon>
        <taxon>Valvatacea</taxon>
        <taxon>Valvatida</taxon>
        <taxon>Asterinidae</taxon>
        <taxon>Patiria</taxon>
    </lineage>
</organism>
<dbReference type="GeneID" id="119727318"/>
<comment type="subcellular location">
    <subcellularLocation>
        <location evidence="1">Membrane</location>
        <topology evidence="1">Multi-pass membrane protein</topology>
    </subcellularLocation>
</comment>
<dbReference type="GO" id="GO:0005886">
    <property type="term" value="C:plasma membrane"/>
    <property type="evidence" value="ECO:0007669"/>
    <property type="project" value="TreeGrafter"/>
</dbReference>
<reference evidence="11" key="1">
    <citation type="submission" date="2022-11" db="UniProtKB">
        <authorList>
            <consortium name="EnsemblMetazoa"/>
        </authorList>
    </citation>
    <scope>IDENTIFICATION</scope>
</reference>
<evidence type="ECO:0000256" key="7">
    <source>
        <dbReference type="ARBA" id="ARBA00023224"/>
    </source>
</evidence>
<comment type="similarity">
    <text evidence="8">Belongs to the G-protein coupled receptor 1 family.</text>
</comment>
<evidence type="ECO:0000256" key="5">
    <source>
        <dbReference type="ARBA" id="ARBA00023136"/>
    </source>
</evidence>
<accession>A0A913ZVK2</accession>
<dbReference type="InterPro" id="IPR017452">
    <property type="entry name" value="GPCR_Rhodpsn_7TM"/>
</dbReference>
<protein>
    <recommendedName>
        <fullName evidence="10">G-protein coupled receptors family 1 profile domain-containing protein</fullName>
    </recommendedName>
</protein>
<evidence type="ECO:0000256" key="9">
    <source>
        <dbReference type="SAM" id="Phobius"/>
    </source>
</evidence>
<evidence type="ECO:0000313" key="12">
    <source>
        <dbReference type="Proteomes" id="UP000887568"/>
    </source>
</evidence>
<evidence type="ECO:0000256" key="2">
    <source>
        <dbReference type="ARBA" id="ARBA00022692"/>
    </source>
</evidence>
<dbReference type="AlphaFoldDB" id="A0A913ZVK2"/>
<feature type="transmembrane region" description="Helical" evidence="9">
    <location>
        <begin position="185"/>
        <end position="207"/>
    </location>
</feature>
<evidence type="ECO:0000256" key="1">
    <source>
        <dbReference type="ARBA" id="ARBA00004141"/>
    </source>
</evidence>
<evidence type="ECO:0000313" key="11">
    <source>
        <dbReference type="EnsemblMetazoa" id="XP_038055101.1"/>
    </source>
</evidence>
<name>A0A913ZVK2_PATMI</name>
<feature type="transmembrane region" description="Helical" evidence="9">
    <location>
        <begin position="20"/>
        <end position="43"/>
    </location>
</feature>
<feature type="transmembrane region" description="Helical" evidence="9">
    <location>
        <begin position="140"/>
        <end position="165"/>
    </location>
</feature>
<dbReference type="CDD" id="cd00637">
    <property type="entry name" value="7tm_classA_rhodopsin-like"/>
    <property type="match status" value="1"/>
</dbReference>
<dbReference type="PRINTS" id="PR00237">
    <property type="entry name" value="GPCRRHODOPSN"/>
</dbReference>
<evidence type="ECO:0000256" key="4">
    <source>
        <dbReference type="ARBA" id="ARBA00023040"/>
    </source>
</evidence>
<dbReference type="Pfam" id="PF00001">
    <property type="entry name" value="7tm_1"/>
    <property type="match status" value="1"/>
</dbReference>
<keyword evidence="6 8" id="KW-0675">Receptor</keyword>
<feature type="domain" description="G-protein coupled receptors family 1 profile" evidence="10">
    <location>
        <begin position="34"/>
        <end position="304"/>
    </location>
</feature>
<dbReference type="OrthoDB" id="5975505at2759"/>
<keyword evidence="4 8" id="KW-0297">G-protein coupled receptor</keyword>
<dbReference type="EnsemblMetazoa" id="XM_038199173.1">
    <property type="protein sequence ID" value="XP_038055101.1"/>
    <property type="gene ID" value="LOC119727318"/>
</dbReference>
<evidence type="ECO:0000256" key="6">
    <source>
        <dbReference type="ARBA" id="ARBA00023170"/>
    </source>
</evidence>
<keyword evidence="12" id="KW-1185">Reference proteome</keyword>
<keyword evidence="5 9" id="KW-0472">Membrane</keyword>
<dbReference type="InterPro" id="IPR000276">
    <property type="entry name" value="GPCR_Rhodpsn"/>
</dbReference>
<keyword evidence="3 9" id="KW-1133">Transmembrane helix</keyword>
<feature type="transmembrane region" description="Helical" evidence="9">
    <location>
        <begin position="285"/>
        <end position="307"/>
    </location>
</feature>
<dbReference type="PROSITE" id="PS00237">
    <property type="entry name" value="G_PROTEIN_RECEP_F1_1"/>
    <property type="match status" value="1"/>
</dbReference>
<sequence length="369" mass="42195">MDNNGSNITSDFNSEPDWPLVIRDAIFFIIGFAGNVCLIFIALRYKSMRTVPNYLITNLAVVDLVFICLFLPTEILNALNLNLSRYDFFKSEAHCTFYRYIMNVFVVVSIFTLTALSIDRYLAVSKPLACRSLRSGRRRLCAVLLGIVLIWSAAFVISIPVIMVTKLTNEGKCLPRRHSEVYRDFMYASIVIILLIPTTIISTSYCCTAKNLLKSNSLLESQNAVQVSPRQRRQRLRLAIAIVVIVVVFVSTWTLYYSLEVLFWIDGGVHYLDEKWQIYPAVNVFNSIANTMIRINSVINPIILFVVSSAHRRHFKSAFCSCFPGRTNDDRKQWMQLYKNASITVHSSLESETRRSRADNSRLTVDHEV</sequence>
<keyword evidence="2 8" id="KW-0812">Transmembrane</keyword>